<dbReference type="AlphaFoldDB" id="A0A023B515"/>
<comment type="subcellular location">
    <subcellularLocation>
        <location evidence="1">Nucleus</location>
    </subcellularLocation>
</comment>
<evidence type="ECO:0000313" key="8">
    <source>
        <dbReference type="EMBL" id="EZG58020.1"/>
    </source>
</evidence>
<dbReference type="VEuPathDB" id="CryptoDB:GNI_095860"/>
<proteinExistence type="inferred from homology"/>
<dbReference type="GO" id="GO:0048026">
    <property type="term" value="P:positive regulation of mRNA splicing, via spliceosome"/>
    <property type="evidence" value="ECO:0007669"/>
    <property type="project" value="TreeGrafter"/>
</dbReference>
<keyword evidence="9" id="KW-1185">Reference proteome</keyword>
<evidence type="ECO:0000256" key="1">
    <source>
        <dbReference type="ARBA" id="ARBA00004123"/>
    </source>
</evidence>
<evidence type="ECO:0000256" key="4">
    <source>
        <dbReference type="ARBA" id="ARBA00022884"/>
    </source>
</evidence>
<dbReference type="OMA" id="IVWELMI"/>
<dbReference type="SUPFAM" id="SSF54928">
    <property type="entry name" value="RNA-binding domain, RBD"/>
    <property type="match status" value="1"/>
</dbReference>
<dbReference type="InterPro" id="IPR034158">
    <property type="entry name" value="SF3B4_RRM1"/>
</dbReference>
<sequence>MYGGGDGINPLYERNQEATLYAGNLDRRVSEDVLWELCIQAGPVKHVHVPRDKITGQHQGYGFIEYEQEVDAEYAIRIFSTTCLYGKPLRLNKAAQDKKMFEVGANLFVGNLAPQVDERKLFETFAAFGNVTSAKIMKDPETSESRGFGFISYDNFQSADSAIKTLSGQFLSDKQITVTYAFKKDSQERHGSAAERLIAEHRRSSPLFSFNQS</sequence>
<dbReference type="EMBL" id="AFNH02000718">
    <property type="protein sequence ID" value="EZG58020.1"/>
    <property type="molecule type" value="Genomic_DNA"/>
</dbReference>
<protein>
    <submittedName>
        <fullName evidence="8">Splicing factor 3B subunit</fullName>
    </submittedName>
</protein>
<dbReference type="SMART" id="SM00360">
    <property type="entry name" value="RRM"/>
    <property type="match status" value="2"/>
</dbReference>
<accession>A0A023B515</accession>
<dbReference type="InterPro" id="IPR012677">
    <property type="entry name" value="Nucleotide-bd_a/b_plait_sf"/>
</dbReference>
<evidence type="ECO:0000256" key="3">
    <source>
        <dbReference type="ARBA" id="ARBA00022737"/>
    </source>
</evidence>
<dbReference type="InterPro" id="IPR052084">
    <property type="entry name" value="SF3B4_spliceosome_assoc"/>
</dbReference>
<dbReference type="PANTHER" id="PTHR48030:SF3">
    <property type="entry name" value="SPLICING FACTOR 3B SUBUNIT 4"/>
    <property type="match status" value="1"/>
</dbReference>
<dbReference type="eggNOG" id="KOG0131">
    <property type="taxonomic scope" value="Eukaryota"/>
</dbReference>
<dbReference type="CDD" id="cd12334">
    <property type="entry name" value="RRM1_SF3B4"/>
    <property type="match status" value="1"/>
</dbReference>
<name>A0A023B515_GRENI</name>
<evidence type="ECO:0000256" key="2">
    <source>
        <dbReference type="ARBA" id="ARBA00008363"/>
    </source>
</evidence>
<keyword evidence="5" id="KW-0539">Nucleus</keyword>
<keyword evidence="4 6" id="KW-0694">RNA-binding</keyword>
<dbReference type="InterPro" id="IPR035979">
    <property type="entry name" value="RBD_domain_sf"/>
</dbReference>
<dbReference type="FunFam" id="3.30.70.330:FF:000895">
    <property type="entry name" value="Hsh49p"/>
    <property type="match status" value="1"/>
</dbReference>
<dbReference type="PANTHER" id="PTHR48030">
    <property type="entry name" value="SPLICING FACTOR 3B SUBUNIT 4"/>
    <property type="match status" value="1"/>
</dbReference>
<evidence type="ECO:0000313" key="9">
    <source>
        <dbReference type="Proteomes" id="UP000019763"/>
    </source>
</evidence>
<dbReference type="GeneID" id="22913409"/>
<dbReference type="FunFam" id="3.30.70.330:FF:000505">
    <property type="entry name" value="Splicing factor 3B subunit 4"/>
    <property type="match status" value="1"/>
</dbReference>
<dbReference type="Pfam" id="PF00076">
    <property type="entry name" value="RRM_1"/>
    <property type="match status" value="2"/>
</dbReference>
<dbReference type="Gene3D" id="3.30.70.330">
    <property type="match status" value="2"/>
</dbReference>
<evidence type="ECO:0000256" key="5">
    <source>
        <dbReference type="ARBA" id="ARBA00023242"/>
    </source>
</evidence>
<dbReference type="GO" id="GO:0003723">
    <property type="term" value="F:RNA binding"/>
    <property type="evidence" value="ECO:0007669"/>
    <property type="project" value="UniProtKB-UniRule"/>
</dbReference>
<dbReference type="InterPro" id="IPR000504">
    <property type="entry name" value="RRM_dom"/>
</dbReference>
<gene>
    <name evidence="8" type="ORF">GNI_095860</name>
</gene>
<organism evidence="8 9">
    <name type="scientific">Gregarina niphandrodes</name>
    <name type="common">Septate eugregarine</name>
    <dbReference type="NCBI Taxonomy" id="110365"/>
    <lineage>
        <taxon>Eukaryota</taxon>
        <taxon>Sar</taxon>
        <taxon>Alveolata</taxon>
        <taxon>Apicomplexa</taxon>
        <taxon>Conoidasida</taxon>
        <taxon>Gregarinasina</taxon>
        <taxon>Eugregarinorida</taxon>
        <taxon>Gregarinidae</taxon>
        <taxon>Gregarina</taxon>
    </lineage>
</organism>
<feature type="domain" description="RRM" evidence="7">
    <location>
        <begin position="18"/>
        <end position="96"/>
    </location>
</feature>
<dbReference type="RefSeq" id="XP_011130993.1">
    <property type="nucleotide sequence ID" value="XM_011132691.1"/>
</dbReference>
<reference evidence="8" key="1">
    <citation type="submission" date="2013-12" db="EMBL/GenBank/DDBJ databases">
        <authorList>
            <person name="Omoto C.K."/>
            <person name="Sibley D."/>
            <person name="Venepally P."/>
            <person name="Hadjithomas M."/>
            <person name="Karamycheva S."/>
            <person name="Brunk B."/>
            <person name="Roos D."/>
            <person name="Caler E."/>
            <person name="Lorenzi H."/>
        </authorList>
    </citation>
    <scope>NUCLEOTIDE SEQUENCE</scope>
</reference>
<evidence type="ECO:0000256" key="6">
    <source>
        <dbReference type="PROSITE-ProRule" id="PRU00176"/>
    </source>
</evidence>
<evidence type="ECO:0000259" key="7">
    <source>
        <dbReference type="PROSITE" id="PS50102"/>
    </source>
</evidence>
<dbReference type="GO" id="GO:0071011">
    <property type="term" value="C:precatalytic spliceosome"/>
    <property type="evidence" value="ECO:0007669"/>
    <property type="project" value="TreeGrafter"/>
</dbReference>
<dbReference type="GO" id="GO:0097525">
    <property type="term" value="C:spliceosomal snRNP complex"/>
    <property type="evidence" value="ECO:0007669"/>
    <property type="project" value="UniProtKB-ARBA"/>
</dbReference>
<feature type="domain" description="RRM" evidence="7">
    <location>
        <begin position="105"/>
        <end position="183"/>
    </location>
</feature>
<dbReference type="OrthoDB" id="10259687at2759"/>
<dbReference type="GO" id="GO:0000398">
    <property type="term" value="P:mRNA splicing, via spliceosome"/>
    <property type="evidence" value="ECO:0007669"/>
    <property type="project" value="UniProtKB-ARBA"/>
</dbReference>
<comment type="caution">
    <text evidence="8">The sequence shown here is derived from an EMBL/GenBank/DDBJ whole genome shotgun (WGS) entry which is preliminary data.</text>
</comment>
<dbReference type="PROSITE" id="PS50102">
    <property type="entry name" value="RRM"/>
    <property type="match status" value="2"/>
</dbReference>
<keyword evidence="3" id="KW-0677">Repeat</keyword>
<comment type="similarity">
    <text evidence="2">Belongs to the SF3B4 family.</text>
</comment>
<dbReference type="GO" id="GO:0005730">
    <property type="term" value="C:nucleolus"/>
    <property type="evidence" value="ECO:0007669"/>
    <property type="project" value="TreeGrafter"/>
</dbReference>
<dbReference type="Proteomes" id="UP000019763">
    <property type="component" value="Unassembled WGS sequence"/>
</dbReference>